<evidence type="ECO:0000313" key="8">
    <source>
        <dbReference type="Proteomes" id="UP000298416"/>
    </source>
</evidence>
<dbReference type="SUPFAM" id="SSF52540">
    <property type="entry name" value="P-loop containing nucleoside triphosphate hydrolases"/>
    <property type="match status" value="1"/>
</dbReference>
<reference evidence="7" key="1">
    <citation type="submission" date="2018-01" db="EMBL/GenBank/DDBJ databases">
        <authorList>
            <person name="Mao J.F."/>
        </authorList>
    </citation>
    <scope>NUCLEOTIDE SEQUENCE</scope>
    <source>
        <strain evidence="7">Huo1</strain>
        <tissue evidence="7">Leaf</tissue>
    </source>
</reference>
<evidence type="ECO:0000313" key="7">
    <source>
        <dbReference type="EMBL" id="KAG6438094.1"/>
    </source>
</evidence>
<dbReference type="CDD" id="cd17871">
    <property type="entry name" value="GPN2"/>
    <property type="match status" value="1"/>
</dbReference>
<keyword evidence="8" id="KW-1185">Reference proteome</keyword>
<dbReference type="GO" id="GO:0003924">
    <property type="term" value="F:GTPase activity"/>
    <property type="evidence" value="ECO:0007669"/>
    <property type="project" value="TreeGrafter"/>
</dbReference>
<comment type="similarity">
    <text evidence="1 5">Belongs to the GPN-loop GTPase family.</text>
</comment>
<dbReference type="InterPro" id="IPR027417">
    <property type="entry name" value="P-loop_NTPase"/>
</dbReference>
<organism evidence="7">
    <name type="scientific">Salvia splendens</name>
    <name type="common">Scarlet sage</name>
    <dbReference type="NCBI Taxonomy" id="180675"/>
    <lineage>
        <taxon>Eukaryota</taxon>
        <taxon>Viridiplantae</taxon>
        <taxon>Streptophyta</taxon>
        <taxon>Embryophyta</taxon>
        <taxon>Tracheophyta</taxon>
        <taxon>Spermatophyta</taxon>
        <taxon>Magnoliopsida</taxon>
        <taxon>eudicotyledons</taxon>
        <taxon>Gunneridae</taxon>
        <taxon>Pentapetalae</taxon>
        <taxon>asterids</taxon>
        <taxon>lamiids</taxon>
        <taxon>Lamiales</taxon>
        <taxon>Lamiaceae</taxon>
        <taxon>Nepetoideae</taxon>
        <taxon>Mentheae</taxon>
        <taxon>Salviinae</taxon>
        <taxon>Salvia</taxon>
        <taxon>Salvia subgen. Calosphace</taxon>
        <taxon>core Calosphace</taxon>
    </lineage>
</organism>
<dbReference type="InterPro" id="IPR004130">
    <property type="entry name" value="Gpn"/>
</dbReference>
<dbReference type="Proteomes" id="UP000298416">
    <property type="component" value="Unassembled WGS sequence"/>
</dbReference>
<dbReference type="GO" id="GO:0005737">
    <property type="term" value="C:cytoplasm"/>
    <property type="evidence" value="ECO:0007669"/>
    <property type="project" value="TreeGrafter"/>
</dbReference>
<comment type="subunit">
    <text evidence="5">Binds to RNA polymerase II (RNAPII).</text>
</comment>
<comment type="caution">
    <text evidence="7">The sequence shown here is derived from an EMBL/GenBank/DDBJ whole genome shotgun (WGS) entry which is preliminary data.</text>
</comment>
<dbReference type="PANTHER" id="PTHR21231">
    <property type="entry name" value="XPA-BINDING PROTEIN 1-RELATED"/>
    <property type="match status" value="1"/>
</dbReference>
<evidence type="ECO:0000256" key="2">
    <source>
        <dbReference type="ARBA" id="ARBA00022741"/>
    </source>
</evidence>
<dbReference type="AlphaFoldDB" id="A0A8X8YTM9"/>
<reference evidence="7" key="2">
    <citation type="submission" date="2020-08" db="EMBL/GenBank/DDBJ databases">
        <title>Plant Genome Project.</title>
        <authorList>
            <person name="Zhang R.-G."/>
        </authorList>
    </citation>
    <scope>NUCLEOTIDE SEQUENCE</scope>
    <source>
        <strain evidence="7">Huo1</strain>
        <tissue evidence="7">Leaf</tissue>
    </source>
</reference>
<evidence type="ECO:0000256" key="6">
    <source>
        <dbReference type="SAM" id="MobiDB-lite"/>
    </source>
</evidence>
<name>A0A8X8YTM9_SALSN</name>
<feature type="region of interest" description="Disordered" evidence="6">
    <location>
        <begin position="315"/>
        <end position="338"/>
    </location>
</feature>
<proteinExistence type="inferred from homology"/>
<dbReference type="InterPro" id="IPR030231">
    <property type="entry name" value="Gpn2"/>
</dbReference>
<keyword evidence="4 5" id="KW-0342">GTP-binding</keyword>
<evidence type="ECO:0000256" key="5">
    <source>
        <dbReference type="RuleBase" id="RU365059"/>
    </source>
</evidence>
<evidence type="ECO:0000256" key="3">
    <source>
        <dbReference type="ARBA" id="ARBA00022801"/>
    </source>
</evidence>
<dbReference type="EMBL" id="PNBA02000001">
    <property type="protein sequence ID" value="KAG6438094.1"/>
    <property type="molecule type" value="Genomic_DNA"/>
</dbReference>
<evidence type="ECO:0000256" key="4">
    <source>
        <dbReference type="ARBA" id="ARBA00023134"/>
    </source>
</evidence>
<comment type="function">
    <text evidence="5">Small GTPase required for proper localization of RNA polymerase II and III (RNAPII and RNAPIII). May act at an RNAP assembly step prior to nuclear import.</text>
</comment>
<dbReference type="Pfam" id="PF03029">
    <property type="entry name" value="ATP_bind_1"/>
    <property type="match status" value="2"/>
</dbReference>
<dbReference type="GO" id="GO:0005525">
    <property type="term" value="F:GTP binding"/>
    <property type="evidence" value="ECO:0007669"/>
    <property type="project" value="UniProtKB-KW"/>
</dbReference>
<keyword evidence="2 5" id="KW-0547">Nucleotide-binding</keyword>
<gene>
    <name evidence="7" type="ORF">SASPL_103030</name>
</gene>
<protein>
    <recommendedName>
        <fullName evidence="5">GPN-loop GTPase 2</fullName>
    </recommendedName>
</protein>
<accession>A0A8X8YTM9</accession>
<keyword evidence="3 5" id="KW-0378">Hydrolase</keyword>
<evidence type="ECO:0000256" key="1">
    <source>
        <dbReference type="ARBA" id="ARBA00005290"/>
    </source>
</evidence>
<dbReference type="Gene3D" id="3.40.50.300">
    <property type="entry name" value="P-loop containing nucleotide triphosphate hydrolases"/>
    <property type="match status" value="2"/>
</dbReference>
<dbReference type="PANTHER" id="PTHR21231:SF3">
    <property type="entry name" value="GPN-LOOP GTPASE 2"/>
    <property type="match status" value="1"/>
</dbReference>
<sequence length="338" mass="38122">MVFGQVVIGPPGSGKTTYCNGMSQFLQLVGRKVAVINLDPANDSLPYDCAINIEDLIKLEDVMAEHSLGPNGGVTFVLVVELYRVIRVADMQLDSLYCLSSVAIYEQCYFSDSTLSLVYCMDFLEKNIDWLEAKLKPLLKDHYLLFDFPGQVELFFLHENAKKVIMRLVKKLDLRLTAVHLIDAHLCSDPGKYISALLLSLSTMLHMELPHVNVLSKIDLIESYGKLAFNLDFYTDAHDLSYLQHHLDQDPRSAKYRHVYIPDKVSVGNLVKLIDKTNGYIFAGIDSSAVEFSKIAFTVAAVQEKYIKDNEVFDDEIITSPPPPPPSIAERDLRKDER</sequence>
<feature type="compositionally biased region" description="Basic and acidic residues" evidence="6">
    <location>
        <begin position="329"/>
        <end position="338"/>
    </location>
</feature>